<keyword evidence="3" id="KW-0862">Zinc</keyword>
<keyword evidence="9" id="KW-1185">Reference proteome</keyword>
<evidence type="ECO:0000256" key="6">
    <source>
        <dbReference type="SAM" id="MobiDB-lite"/>
    </source>
</evidence>
<dbReference type="GO" id="GO:0008270">
    <property type="term" value="F:zinc ion binding"/>
    <property type="evidence" value="ECO:0007669"/>
    <property type="project" value="UniProtKB-KW"/>
</dbReference>
<feature type="coiled-coil region" evidence="5">
    <location>
        <begin position="146"/>
        <end position="205"/>
    </location>
</feature>
<feature type="compositionally biased region" description="Polar residues" evidence="6">
    <location>
        <begin position="552"/>
        <end position="567"/>
    </location>
</feature>
<feature type="region of interest" description="Disordered" evidence="6">
    <location>
        <begin position="352"/>
        <end position="737"/>
    </location>
</feature>
<feature type="compositionally biased region" description="Polar residues" evidence="6">
    <location>
        <begin position="681"/>
        <end position="690"/>
    </location>
</feature>
<evidence type="ECO:0000313" key="8">
    <source>
        <dbReference type="EMBL" id="PPQ84395.1"/>
    </source>
</evidence>
<feature type="compositionally biased region" description="Acidic residues" evidence="6">
    <location>
        <begin position="352"/>
        <end position="371"/>
    </location>
</feature>
<proteinExistence type="predicted"/>
<dbReference type="InterPro" id="IPR051435">
    <property type="entry name" value="RING_finger_E3_ubiq-ligases"/>
</dbReference>
<evidence type="ECO:0000313" key="9">
    <source>
        <dbReference type="Proteomes" id="UP000283269"/>
    </source>
</evidence>
<keyword evidence="1" id="KW-0479">Metal-binding</keyword>
<feature type="compositionally biased region" description="Polar residues" evidence="6">
    <location>
        <begin position="467"/>
        <end position="491"/>
    </location>
</feature>
<feature type="compositionally biased region" description="Polar residues" evidence="6">
    <location>
        <begin position="527"/>
        <end position="545"/>
    </location>
</feature>
<evidence type="ECO:0000256" key="1">
    <source>
        <dbReference type="ARBA" id="ARBA00022723"/>
    </source>
</evidence>
<comment type="caution">
    <text evidence="8">The sequence shown here is derived from an EMBL/GenBank/DDBJ whole genome shotgun (WGS) entry which is preliminary data.</text>
</comment>
<protein>
    <recommendedName>
        <fullName evidence="7">RING-type domain-containing protein</fullName>
    </recommendedName>
</protein>
<sequence>MLSVGPSSSCDVCFESFDANVKAPTSITCGHVFCNQCVLKFRTAQNNTCPMCRTAYEFRHCAKLHIDADGLTAEQKAGCSPEDLAQASKIQKAISAVADEGITEPKLRQLIQEGRTFLHSQPRNLHKDLRIAHRMISYLCETKASLRNQTQQVEKLREQIGQMEEDHSTQIEQLNDEKEKLTQDNENLTKEQARLRQSLADSESTREMERDTALAVEASLRAHIDRIRTETTTARDAYLGLVRMVRLCVITIQTEFSLINLCLPQSNQLSTQYEELKTQLSQRNVTSGPYRETYKSSSYIYSNNSSSVDLINPLLDIRALQGVAMQDPKTPYLISPLPQFTSVLSDVPLPELADDDEEDEDEDSEDEDEDGLSTPDSDQADHREYPRQLRPSAAMPAPLRPAIRASYEPSGLSRTAPFTEHQCRARSSSNPIEHVSRSHSPRDSIAGSTPPTSPPDDANKRAHSYEQYPSTSYGSFSQGGHSTQSQYQANRGQPIPYNRNHHPESTVSSTSPAHSPHRAQAEEQHSSRYPSSSLTATPQPNASQIQRHRTAAEQQRASAPQQASNMSDLARLQNILSDSPISASMPDMNTSRHFPHSFGSTSTASTATVREQRPSPPPRTDSSTSYTKTPTQSSYVKAPASQQQQQQQQQQQSTNDDFSHLLASSSSYQASSSYMPSTSPNLQKISTASAHAQKLEDEKRRKHEEEKRRRQEAEQRKRQEAEEETWYPEPAPKYTSASASAAAAVAARRGSAAGAYPRTAAQLGATYDQGVYS</sequence>
<evidence type="ECO:0000256" key="4">
    <source>
        <dbReference type="PROSITE-ProRule" id="PRU00175"/>
    </source>
</evidence>
<feature type="domain" description="RING-type" evidence="7">
    <location>
        <begin position="10"/>
        <end position="53"/>
    </location>
</feature>
<dbReference type="STRING" id="93625.A0A409X0U5"/>
<keyword evidence="5" id="KW-0175">Coiled coil</keyword>
<feature type="compositionally biased region" description="Polar residues" evidence="6">
    <location>
        <begin position="574"/>
        <end position="592"/>
    </location>
</feature>
<feature type="compositionally biased region" description="Basic and acidic residues" evidence="6">
    <location>
        <begin position="693"/>
        <end position="720"/>
    </location>
</feature>
<dbReference type="OrthoDB" id="6105938at2759"/>
<dbReference type="InterPro" id="IPR017907">
    <property type="entry name" value="Znf_RING_CS"/>
</dbReference>
<dbReference type="InParanoid" id="A0A409X0U5"/>
<dbReference type="Gene3D" id="3.30.40.10">
    <property type="entry name" value="Zinc/RING finger domain, C3HC4 (zinc finger)"/>
    <property type="match status" value="1"/>
</dbReference>
<dbReference type="PROSITE" id="PS50089">
    <property type="entry name" value="ZF_RING_2"/>
    <property type="match status" value="1"/>
</dbReference>
<name>A0A409X0U5_PSICY</name>
<dbReference type="InterPro" id="IPR001841">
    <property type="entry name" value="Znf_RING"/>
</dbReference>
<dbReference type="GO" id="GO:0061630">
    <property type="term" value="F:ubiquitin protein ligase activity"/>
    <property type="evidence" value="ECO:0007669"/>
    <property type="project" value="TreeGrafter"/>
</dbReference>
<dbReference type="GO" id="GO:0016567">
    <property type="term" value="P:protein ubiquitination"/>
    <property type="evidence" value="ECO:0007669"/>
    <property type="project" value="TreeGrafter"/>
</dbReference>
<dbReference type="PANTHER" id="PTHR22791">
    <property type="entry name" value="RING-TYPE DOMAIN-CONTAINING PROTEIN"/>
    <property type="match status" value="1"/>
</dbReference>
<dbReference type="PANTHER" id="PTHR22791:SF6">
    <property type="entry name" value="RING-TYPE DOMAIN-CONTAINING PROTEIN"/>
    <property type="match status" value="1"/>
</dbReference>
<feature type="compositionally biased region" description="Low complexity" evidence="6">
    <location>
        <begin position="642"/>
        <end position="652"/>
    </location>
</feature>
<dbReference type="Pfam" id="PF13639">
    <property type="entry name" value="zf-RING_2"/>
    <property type="match status" value="1"/>
</dbReference>
<feature type="compositionally biased region" description="Low complexity" evidence="6">
    <location>
        <begin position="660"/>
        <end position="680"/>
    </location>
</feature>
<gene>
    <name evidence="8" type="ORF">CVT25_012494</name>
</gene>
<dbReference type="Proteomes" id="UP000283269">
    <property type="component" value="Unassembled WGS sequence"/>
</dbReference>
<feature type="compositionally biased region" description="Polar residues" evidence="6">
    <location>
        <begin position="626"/>
        <end position="635"/>
    </location>
</feature>
<dbReference type="SUPFAM" id="SSF57850">
    <property type="entry name" value="RING/U-box"/>
    <property type="match status" value="1"/>
</dbReference>
<dbReference type="SMART" id="SM00184">
    <property type="entry name" value="RING"/>
    <property type="match status" value="1"/>
</dbReference>
<dbReference type="CDD" id="cd16449">
    <property type="entry name" value="RING-HC"/>
    <property type="match status" value="1"/>
</dbReference>
<evidence type="ECO:0000259" key="7">
    <source>
        <dbReference type="PROSITE" id="PS50089"/>
    </source>
</evidence>
<dbReference type="PROSITE" id="PS00518">
    <property type="entry name" value="ZF_RING_1"/>
    <property type="match status" value="1"/>
</dbReference>
<organism evidence="8 9">
    <name type="scientific">Psilocybe cyanescens</name>
    <dbReference type="NCBI Taxonomy" id="93625"/>
    <lineage>
        <taxon>Eukaryota</taxon>
        <taxon>Fungi</taxon>
        <taxon>Dikarya</taxon>
        <taxon>Basidiomycota</taxon>
        <taxon>Agaricomycotina</taxon>
        <taxon>Agaricomycetes</taxon>
        <taxon>Agaricomycetidae</taxon>
        <taxon>Agaricales</taxon>
        <taxon>Agaricineae</taxon>
        <taxon>Strophariaceae</taxon>
        <taxon>Psilocybe</taxon>
    </lineage>
</organism>
<keyword evidence="2 4" id="KW-0863">Zinc-finger</keyword>
<reference evidence="8 9" key="1">
    <citation type="journal article" date="2018" name="Evol. Lett.">
        <title>Horizontal gene cluster transfer increased hallucinogenic mushroom diversity.</title>
        <authorList>
            <person name="Reynolds H.T."/>
            <person name="Vijayakumar V."/>
            <person name="Gluck-Thaler E."/>
            <person name="Korotkin H.B."/>
            <person name="Matheny P.B."/>
            <person name="Slot J.C."/>
        </authorList>
    </citation>
    <scope>NUCLEOTIDE SEQUENCE [LARGE SCALE GENOMIC DNA]</scope>
    <source>
        <strain evidence="8 9">2631</strain>
    </source>
</reference>
<evidence type="ECO:0000256" key="3">
    <source>
        <dbReference type="ARBA" id="ARBA00022833"/>
    </source>
</evidence>
<evidence type="ECO:0000256" key="2">
    <source>
        <dbReference type="ARBA" id="ARBA00022771"/>
    </source>
</evidence>
<evidence type="ECO:0000256" key="5">
    <source>
        <dbReference type="SAM" id="Coils"/>
    </source>
</evidence>
<dbReference type="EMBL" id="NHYD01002880">
    <property type="protein sequence ID" value="PPQ84395.1"/>
    <property type="molecule type" value="Genomic_DNA"/>
</dbReference>
<accession>A0A409X0U5</accession>
<dbReference type="InterPro" id="IPR013083">
    <property type="entry name" value="Znf_RING/FYVE/PHD"/>
</dbReference>
<dbReference type="AlphaFoldDB" id="A0A409X0U5"/>